<dbReference type="AlphaFoldDB" id="A0A9X3NP57"/>
<protein>
    <submittedName>
        <fullName evidence="1">Uncharacterized protein</fullName>
    </submittedName>
</protein>
<evidence type="ECO:0000313" key="2">
    <source>
        <dbReference type="Proteomes" id="UP001140076"/>
    </source>
</evidence>
<dbReference type="Proteomes" id="UP001140076">
    <property type="component" value="Unassembled WGS sequence"/>
</dbReference>
<sequence length="51" mass="5625">MTTHPSDPGDAAPERVEHCEDLIDGAAIDRVKGDIRAGRDEMVPFRVADYE</sequence>
<comment type="caution">
    <text evidence="1">The sequence shown here is derived from an EMBL/GenBank/DDBJ whole genome shotgun (WGS) entry which is preliminary data.</text>
</comment>
<gene>
    <name evidence="1" type="ORF">LG943_15755</name>
</gene>
<dbReference type="EMBL" id="JAJAQC010000026">
    <property type="protein sequence ID" value="MDA0565758.1"/>
    <property type="molecule type" value="Genomic_DNA"/>
</dbReference>
<keyword evidence="2" id="KW-1185">Reference proteome</keyword>
<organism evidence="1 2">
    <name type="scientific">Streptomonospora mangrovi</name>
    <dbReference type="NCBI Taxonomy" id="2883123"/>
    <lineage>
        <taxon>Bacteria</taxon>
        <taxon>Bacillati</taxon>
        <taxon>Actinomycetota</taxon>
        <taxon>Actinomycetes</taxon>
        <taxon>Streptosporangiales</taxon>
        <taxon>Nocardiopsidaceae</taxon>
        <taxon>Streptomonospora</taxon>
    </lineage>
</organism>
<name>A0A9X3NP57_9ACTN</name>
<reference evidence="1" key="1">
    <citation type="submission" date="2021-10" db="EMBL/GenBank/DDBJ databases">
        <title>Streptomonospora sp. nov., isolated from mangrove soil.</title>
        <authorList>
            <person name="Chen X."/>
            <person name="Ge X."/>
            <person name="Liu W."/>
        </authorList>
    </citation>
    <scope>NUCLEOTIDE SEQUENCE</scope>
    <source>
        <strain evidence="1">S1-112</strain>
    </source>
</reference>
<proteinExistence type="predicted"/>
<accession>A0A9X3NP57</accession>
<evidence type="ECO:0000313" key="1">
    <source>
        <dbReference type="EMBL" id="MDA0565758.1"/>
    </source>
</evidence>
<dbReference type="RefSeq" id="WP_270073033.1">
    <property type="nucleotide sequence ID" value="NZ_JAJAQC010000026.1"/>
</dbReference>